<dbReference type="SUPFAM" id="SSF53474">
    <property type="entry name" value="alpha/beta-Hydrolases"/>
    <property type="match status" value="1"/>
</dbReference>
<dbReference type="PANTHER" id="PTHR43142:SF1">
    <property type="entry name" value="CARBOXYLIC ESTER HYDROLASE"/>
    <property type="match status" value="1"/>
</dbReference>
<dbReference type="PANTHER" id="PTHR43142">
    <property type="entry name" value="CARBOXYLIC ESTER HYDROLASE"/>
    <property type="match status" value="1"/>
</dbReference>
<evidence type="ECO:0000256" key="3">
    <source>
        <dbReference type="ARBA" id="ARBA00022801"/>
    </source>
</evidence>
<evidence type="ECO:0000256" key="5">
    <source>
        <dbReference type="ARBA" id="ARBA00023180"/>
    </source>
</evidence>
<proteinExistence type="evidence at transcript level"/>
<dbReference type="OrthoDB" id="3200163at2759"/>
<evidence type="ECO:0000256" key="4">
    <source>
        <dbReference type="ARBA" id="ARBA00023157"/>
    </source>
</evidence>
<organism evidence="9">
    <name type="scientific">Dendroctonus ponderosae</name>
    <name type="common">Mountain pine beetle</name>
    <dbReference type="NCBI Taxonomy" id="77166"/>
    <lineage>
        <taxon>Eukaryota</taxon>
        <taxon>Metazoa</taxon>
        <taxon>Ecdysozoa</taxon>
        <taxon>Arthropoda</taxon>
        <taxon>Hexapoda</taxon>
        <taxon>Insecta</taxon>
        <taxon>Pterygota</taxon>
        <taxon>Neoptera</taxon>
        <taxon>Endopterygota</taxon>
        <taxon>Coleoptera</taxon>
        <taxon>Polyphaga</taxon>
        <taxon>Cucujiformia</taxon>
        <taxon>Curculionidae</taxon>
        <taxon>Scolytinae</taxon>
        <taxon>Dendroctonus</taxon>
    </lineage>
</organism>
<dbReference type="InterPro" id="IPR002018">
    <property type="entry name" value="CarbesteraseB"/>
</dbReference>
<keyword evidence="3 6" id="KW-0378">Hydrolase</keyword>
<keyword evidence="5" id="KW-0325">Glycoprotein</keyword>
<evidence type="ECO:0000313" key="9">
    <source>
        <dbReference type="EMBL" id="AEE62331.1"/>
    </source>
</evidence>
<dbReference type="EC" id="3.1.1.-" evidence="6"/>
<keyword evidence="4" id="KW-1015">Disulfide bond</keyword>
<dbReference type="Pfam" id="PF00135">
    <property type="entry name" value="COesterase"/>
    <property type="match status" value="1"/>
</dbReference>
<dbReference type="InterPro" id="IPR019826">
    <property type="entry name" value="Carboxylesterase_B_AS"/>
</dbReference>
<accession>J3JVV1</accession>
<dbReference type="EMBL" id="BT127369">
    <property type="protein sequence ID" value="AEE62331.1"/>
    <property type="molecule type" value="mRNA"/>
</dbReference>
<evidence type="ECO:0000259" key="8">
    <source>
        <dbReference type="Pfam" id="PF00135"/>
    </source>
</evidence>
<dbReference type="PROSITE" id="PS00941">
    <property type="entry name" value="CARBOXYLESTERASE_B_2"/>
    <property type="match status" value="1"/>
</dbReference>
<dbReference type="InterPro" id="IPR019819">
    <property type="entry name" value="Carboxylesterase_B_CS"/>
</dbReference>
<dbReference type="InterPro" id="IPR029058">
    <property type="entry name" value="AB_hydrolase_fold"/>
</dbReference>
<keyword evidence="2" id="KW-0719">Serine esterase</keyword>
<dbReference type="ESTHER" id="denpd-j3jvv1">
    <property type="family name" value="Carb_B_Arthropoda"/>
</dbReference>
<dbReference type="PROSITE" id="PS00122">
    <property type="entry name" value="CARBOXYLESTERASE_B_1"/>
    <property type="match status" value="1"/>
</dbReference>
<dbReference type="Gene3D" id="3.40.50.1820">
    <property type="entry name" value="alpha/beta hydrolase"/>
    <property type="match status" value="1"/>
</dbReference>
<feature type="signal peptide" evidence="7">
    <location>
        <begin position="1"/>
        <end position="15"/>
    </location>
</feature>
<dbReference type="GeneID" id="109533286"/>
<protein>
    <recommendedName>
        <fullName evidence="6">Carboxylic ester hydrolase</fullName>
        <ecNumber evidence="6">3.1.1.-</ecNumber>
    </recommendedName>
</protein>
<comment type="similarity">
    <text evidence="1 6">Belongs to the type-B carboxylesterase/lipase family.</text>
</comment>
<feature type="chain" id="PRO_5012813538" description="Carboxylic ester hydrolase" evidence="7">
    <location>
        <begin position="16"/>
        <end position="536"/>
    </location>
</feature>
<reference evidence="9" key="1">
    <citation type="journal article" date="2012" name="Insect Biochem. Mol. Biol.">
        <title>Transcriptome and full-length cDNA resources for the mountain pine beetle, Dendroctonus ponderosae Hopkins, a major insect pest of pine forests.</title>
        <authorList>
            <person name="Keeling C.I."/>
            <person name="Henderson H."/>
            <person name="Li M."/>
            <person name="Yuen M."/>
            <person name="Clark E.L."/>
            <person name="Fraser J.D."/>
            <person name="Huber D.P."/>
            <person name="Liao N.Y."/>
            <person name="Roderick Docking T."/>
            <person name="Birol I."/>
            <person name="Chan S.K."/>
            <person name="Taylor G.A."/>
            <person name="Palmquist D."/>
            <person name="Jones S.J."/>
            <person name="Bohlmann J."/>
        </authorList>
    </citation>
    <scope>NUCLEOTIDE SEQUENCE</scope>
    <source>
        <tissue evidence="9">Midgut and adhering fatbody of emerged adults of both sexes after feeding on lodgepole pine for up to 64 h</tissue>
    </source>
</reference>
<sequence length="536" mass="59756">MECIFLVTLFASVAAQVLVTLPQGQIKGHEVQSFTNRTYQAFEGIPFAKPPLGPLRFQAPEAPDNWNETLETTELKHCCYSVTRDFGRENEDCLYLNVFTPILDREINASKLPVVFWIYGGGFINGCADWWPQYWMDEDIVVVIPNYRVGPFGFLATGDLSAPGNAGLKDQSLSLKWTYENVHLFGGDNDRITIAGQSAGGSSVGWQLLSDKSQGLFRAAIIESGSPLNTWAYQNDPYGYAIELANTIDSTITELDTNELVEFLQGVDSKIIDTASTAALGKQALPVIEPYHADAFISEAMFELFDSGNYTQVPTIIGVNSEEKISLANDIGALMKYAEGADETPSSLVPANFNYKADVGSYEVGKKIRSIYVGNETLAEHLGQYIRLSSDNQYTRSVIKQATLMAKYNDVFFYVFAYDGEAGGVSATFPDADSVAHAEELKYNWSTVPLAELNDQDRLVHHRIMRLWVNFVKYLNPTPVNDDLLQNVTWQKVSEDSYNFLNINGSLSLEQNPKGGHFIGWNSLFEEYAQRPFKTY</sequence>
<name>J3JVV1_DENPD</name>
<evidence type="ECO:0000256" key="1">
    <source>
        <dbReference type="ARBA" id="ARBA00005964"/>
    </source>
</evidence>
<evidence type="ECO:0000256" key="6">
    <source>
        <dbReference type="RuleBase" id="RU361235"/>
    </source>
</evidence>
<feature type="domain" description="Carboxylesterase type B" evidence="8">
    <location>
        <begin position="18"/>
        <end position="514"/>
    </location>
</feature>
<dbReference type="AlphaFoldDB" id="J3JVV1"/>
<evidence type="ECO:0000256" key="7">
    <source>
        <dbReference type="SAM" id="SignalP"/>
    </source>
</evidence>
<keyword evidence="7" id="KW-0732">Signal</keyword>
<evidence type="ECO:0000256" key="2">
    <source>
        <dbReference type="ARBA" id="ARBA00022487"/>
    </source>
</evidence>
<dbReference type="RefSeq" id="XP_048519792.1">
    <property type="nucleotide sequence ID" value="XM_048663835.1"/>
</dbReference>
<dbReference type="GO" id="GO:0052689">
    <property type="term" value="F:carboxylic ester hydrolase activity"/>
    <property type="evidence" value="ECO:0007669"/>
    <property type="project" value="UniProtKB-KW"/>
</dbReference>